<dbReference type="InterPro" id="IPR003439">
    <property type="entry name" value="ABC_transporter-like_ATP-bd"/>
</dbReference>
<evidence type="ECO:0000313" key="8">
    <source>
        <dbReference type="Proteomes" id="UP000221024"/>
    </source>
</evidence>
<evidence type="ECO:0000259" key="6">
    <source>
        <dbReference type="PROSITE" id="PS50893"/>
    </source>
</evidence>
<dbReference type="InterPro" id="IPR027417">
    <property type="entry name" value="P-loop_NTPase"/>
</dbReference>
<dbReference type="AlphaFoldDB" id="A0A2H3NMX1"/>
<dbReference type="SUPFAM" id="SSF52540">
    <property type="entry name" value="P-loop containing nucleoside triphosphate hydrolases"/>
    <property type="match status" value="1"/>
</dbReference>
<accession>A0A2H3NMX1</accession>
<dbReference type="NCBIfam" id="TIGR01189">
    <property type="entry name" value="ccmA"/>
    <property type="match status" value="1"/>
</dbReference>
<dbReference type="Pfam" id="PF00005">
    <property type="entry name" value="ABC_tran"/>
    <property type="match status" value="1"/>
</dbReference>
<reference evidence="7 8" key="1">
    <citation type="submission" date="2017-10" db="EMBL/GenBank/DDBJ databases">
        <title>Draft genome of Longimonas halophila.</title>
        <authorList>
            <person name="Goh K.M."/>
            <person name="Shamsir M.S."/>
            <person name="Lim S.W."/>
        </authorList>
    </citation>
    <scope>NUCLEOTIDE SEQUENCE [LARGE SCALE GENOMIC DNA]</scope>
    <source>
        <strain evidence="7 8">KCTC 42399</strain>
    </source>
</reference>
<evidence type="ECO:0000256" key="4">
    <source>
        <dbReference type="ARBA" id="ARBA00022748"/>
    </source>
</evidence>
<dbReference type="Gene3D" id="3.40.50.300">
    <property type="entry name" value="P-loop containing nucleotide triphosphate hydrolases"/>
    <property type="match status" value="1"/>
</dbReference>
<dbReference type="GO" id="GO:0017004">
    <property type="term" value="P:cytochrome complex assembly"/>
    <property type="evidence" value="ECO:0007669"/>
    <property type="project" value="UniProtKB-KW"/>
</dbReference>
<dbReference type="CDD" id="cd03230">
    <property type="entry name" value="ABC_DR_subfamily_A"/>
    <property type="match status" value="1"/>
</dbReference>
<evidence type="ECO:0000313" key="7">
    <source>
        <dbReference type="EMBL" id="PEN07954.1"/>
    </source>
</evidence>
<dbReference type="Proteomes" id="UP000221024">
    <property type="component" value="Unassembled WGS sequence"/>
</dbReference>
<dbReference type="InterPro" id="IPR003593">
    <property type="entry name" value="AAA+_ATPase"/>
</dbReference>
<keyword evidence="8" id="KW-1185">Reference proteome</keyword>
<protein>
    <submittedName>
        <fullName evidence="7">Heme ABC exporter ATP-binding protein CcmA</fullName>
    </submittedName>
</protein>
<dbReference type="OrthoDB" id="9785229at2"/>
<evidence type="ECO:0000256" key="5">
    <source>
        <dbReference type="ARBA" id="ARBA00022840"/>
    </source>
</evidence>
<sequence>MIHCTNLHKSFGSKTVLRGASMDVPPEQGVTALLGPNGAGKTTTLRILAGLVTPDSGTVRINSIDLQTDRAAAQRQLAFLPQDVRFHPAMTPRRVLRFYAQLREIADPDIETALETVRLTDAADRSCEALSGGMRQRLGLALADLMDAPLLLLDEPGLSLDAEWRAYLNKYLCRHVDRGGTVLMATHLLDVWGDLIDATLHCTNGTISAPSESPAHTPAAS</sequence>
<keyword evidence="4" id="KW-0201">Cytochrome c-type biogenesis</keyword>
<proteinExistence type="inferred from homology"/>
<comment type="similarity">
    <text evidence="1">Belongs to the ABC transporter superfamily.</text>
</comment>
<dbReference type="GO" id="GO:0022857">
    <property type="term" value="F:transmembrane transporter activity"/>
    <property type="evidence" value="ECO:0007669"/>
    <property type="project" value="InterPro"/>
</dbReference>
<evidence type="ECO:0000256" key="1">
    <source>
        <dbReference type="ARBA" id="ARBA00005417"/>
    </source>
</evidence>
<keyword evidence="5 7" id="KW-0067">ATP-binding</keyword>
<dbReference type="InterPro" id="IPR005895">
    <property type="entry name" value="ABC_transptr_haem_export_CcmA"/>
</dbReference>
<dbReference type="GO" id="GO:0005524">
    <property type="term" value="F:ATP binding"/>
    <property type="evidence" value="ECO:0007669"/>
    <property type="project" value="UniProtKB-KW"/>
</dbReference>
<evidence type="ECO:0000256" key="2">
    <source>
        <dbReference type="ARBA" id="ARBA00022448"/>
    </source>
</evidence>
<dbReference type="PROSITE" id="PS50893">
    <property type="entry name" value="ABC_TRANSPORTER_2"/>
    <property type="match status" value="1"/>
</dbReference>
<comment type="caution">
    <text evidence="7">The sequence shown here is derived from an EMBL/GenBank/DDBJ whole genome shotgun (WGS) entry which is preliminary data.</text>
</comment>
<dbReference type="SMART" id="SM00382">
    <property type="entry name" value="AAA"/>
    <property type="match status" value="1"/>
</dbReference>
<evidence type="ECO:0000256" key="3">
    <source>
        <dbReference type="ARBA" id="ARBA00022741"/>
    </source>
</evidence>
<name>A0A2H3NMX1_9BACT</name>
<dbReference type="EMBL" id="PDEP01000004">
    <property type="protein sequence ID" value="PEN07954.1"/>
    <property type="molecule type" value="Genomic_DNA"/>
</dbReference>
<organism evidence="7 8">
    <name type="scientific">Longimonas halophila</name>
    <dbReference type="NCBI Taxonomy" id="1469170"/>
    <lineage>
        <taxon>Bacteria</taxon>
        <taxon>Pseudomonadati</taxon>
        <taxon>Rhodothermota</taxon>
        <taxon>Rhodothermia</taxon>
        <taxon>Rhodothermales</taxon>
        <taxon>Salisaetaceae</taxon>
        <taxon>Longimonas</taxon>
    </lineage>
</organism>
<gene>
    <name evidence="7" type="primary">ccmA</name>
    <name evidence="7" type="ORF">CRI93_05785</name>
</gene>
<keyword evidence="2" id="KW-0813">Transport</keyword>
<dbReference type="RefSeq" id="WP_098061678.1">
    <property type="nucleotide sequence ID" value="NZ_PDEP01000004.1"/>
</dbReference>
<keyword evidence="3" id="KW-0547">Nucleotide-binding</keyword>
<dbReference type="GO" id="GO:0016887">
    <property type="term" value="F:ATP hydrolysis activity"/>
    <property type="evidence" value="ECO:0007669"/>
    <property type="project" value="InterPro"/>
</dbReference>
<feature type="domain" description="ABC transporter" evidence="6">
    <location>
        <begin position="2"/>
        <end position="219"/>
    </location>
</feature>
<dbReference type="PANTHER" id="PTHR43335">
    <property type="entry name" value="ABC TRANSPORTER, ATP-BINDING PROTEIN"/>
    <property type="match status" value="1"/>
</dbReference>